<keyword evidence="12" id="KW-1208">Phospholipid metabolism</keyword>
<name>A0A2W0HI07_9BACI</name>
<dbReference type="InterPro" id="IPR005218">
    <property type="entry name" value="Diacylglycerol/lipid_kinase"/>
</dbReference>
<evidence type="ECO:0000256" key="6">
    <source>
        <dbReference type="ARBA" id="ARBA00022741"/>
    </source>
</evidence>
<evidence type="ECO:0000256" key="10">
    <source>
        <dbReference type="ARBA" id="ARBA00023098"/>
    </source>
</evidence>
<keyword evidence="5" id="KW-0479">Metal-binding</keyword>
<dbReference type="InterPro" id="IPR050187">
    <property type="entry name" value="Lipid_Phosphate_FormReg"/>
</dbReference>
<dbReference type="GO" id="GO:0008654">
    <property type="term" value="P:phospholipid biosynthetic process"/>
    <property type="evidence" value="ECO:0007669"/>
    <property type="project" value="UniProtKB-KW"/>
</dbReference>
<protein>
    <submittedName>
        <fullName evidence="14">Lipid kinase</fullName>
    </submittedName>
</protein>
<comment type="similarity">
    <text evidence="2">Belongs to the diacylglycerol/lipid kinase family.</text>
</comment>
<proteinExistence type="inferred from homology"/>
<evidence type="ECO:0000256" key="11">
    <source>
        <dbReference type="ARBA" id="ARBA00023209"/>
    </source>
</evidence>
<dbReference type="SUPFAM" id="SSF111331">
    <property type="entry name" value="NAD kinase/diacylglycerol kinase-like"/>
    <property type="match status" value="1"/>
</dbReference>
<dbReference type="Pfam" id="PF00781">
    <property type="entry name" value="DAGK_cat"/>
    <property type="match status" value="1"/>
</dbReference>
<keyword evidence="8" id="KW-0067">ATP-binding</keyword>
<keyword evidence="7 14" id="KW-0418">Kinase</keyword>
<sequence>MICFFVNPASGGGNGTRVWKKVERAIRNRESWSVVFTEKPGSIKEHLESGAFSDITAAIAVGGDGTIHELANAIKGRDIHLGVIPAGSGNDFARALGISNDPVKAAENIFLGRTIRLDLGSLDERLFLTAVGSGFDGEVARVTNKAAYKKWLNRINAGRLAYLIGVVQVLIRYRSCKVRMEINDEKFELDNVWLIAAANLKYYGGGLPICPTADGEDGKLSICAIHGVSKLKALTILPRVVTGSHTGLKGVAMLEGQSCKITSDSPLPIQYDGEYAGKMNAVIRNIPSAITVII</sequence>
<comment type="cofactor">
    <cofactor evidence="1">
        <name>Mg(2+)</name>
        <dbReference type="ChEBI" id="CHEBI:18420"/>
    </cofactor>
</comment>
<keyword evidence="3" id="KW-0444">Lipid biosynthesis</keyword>
<dbReference type="Pfam" id="PF19279">
    <property type="entry name" value="YegS_C"/>
    <property type="match status" value="1"/>
</dbReference>
<dbReference type="Gene3D" id="2.60.200.40">
    <property type="match status" value="1"/>
</dbReference>
<evidence type="ECO:0000313" key="15">
    <source>
        <dbReference type="Proteomes" id="UP000248066"/>
    </source>
</evidence>
<dbReference type="InterPro" id="IPR045540">
    <property type="entry name" value="YegS/DAGK_C"/>
</dbReference>
<organism evidence="14 15">
    <name type="scientific">Alteribacter lacisalsi</name>
    <dbReference type="NCBI Taxonomy" id="2045244"/>
    <lineage>
        <taxon>Bacteria</taxon>
        <taxon>Bacillati</taxon>
        <taxon>Bacillota</taxon>
        <taxon>Bacilli</taxon>
        <taxon>Bacillales</taxon>
        <taxon>Bacillaceae</taxon>
        <taxon>Alteribacter</taxon>
    </lineage>
</organism>
<dbReference type="GO" id="GO:0005524">
    <property type="term" value="F:ATP binding"/>
    <property type="evidence" value="ECO:0007669"/>
    <property type="project" value="UniProtKB-KW"/>
</dbReference>
<dbReference type="EMBL" id="PDOF01000001">
    <property type="protein sequence ID" value="PYZ97085.1"/>
    <property type="molecule type" value="Genomic_DNA"/>
</dbReference>
<dbReference type="GO" id="GO:0005886">
    <property type="term" value="C:plasma membrane"/>
    <property type="evidence" value="ECO:0007669"/>
    <property type="project" value="TreeGrafter"/>
</dbReference>
<evidence type="ECO:0000256" key="12">
    <source>
        <dbReference type="ARBA" id="ARBA00023264"/>
    </source>
</evidence>
<dbReference type="OrthoDB" id="9786026at2"/>
<comment type="caution">
    <text evidence="14">The sequence shown here is derived from an EMBL/GenBank/DDBJ whole genome shotgun (WGS) entry which is preliminary data.</text>
</comment>
<gene>
    <name evidence="14" type="ORF">CR205_00305</name>
</gene>
<evidence type="ECO:0000259" key="13">
    <source>
        <dbReference type="PROSITE" id="PS50146"/>
    </source>
</evidence>
<keyword evidence="11" id="KW-0594">Phospholipid biosynthesis</keyword>
<dbReference type="RefSeq" id="WP_110515807.1">
    <property type="nucleotide sequence ID" value="NZ_PDOF01000001.1"/>
</dbReference>
<feature type="domain" description="DAGKc" evidence="13">
    <location>
        <begin position="1"/>
        <end position="126"/>
    </location>
</feature>
<dbReference type="GO" id="GO:0046872">
    <property type="term" value="F:metal ion binding"/>
    <property type="evidence" value="ECO:0007669"/>
    <property type="project" value="UniProtKB-KW"/>
</dbReference>
<reference evidence="14 15" key="1">
    <citation type="submission" date="2017-10" db="EMBL/GenBank/DDBJ databases">
        <title>Bacillus sp. nov., a halophilic bacterium isolated from a Yangshapao Lake.</title>
        <authorList>
            <person name="Wang H."/>
        </authorList>
    </citation>
    <scope>NUCLEOTIDE SEQUENCE [LARGE SCALE GENOMIC DNA]</scope>
    <source>
        <strain evidence="14 15">YSP-3</strain>
    </source>
</reference>
<evidence type="ECO:0000313" key="14">
    <source>
        <dbReference type="EMBL" id="PYZ97085.1"/>
    </source>
</evidence>
<dbReference type="NCBIfam" id="TIGR00147">
    <property type="entry name" value="YegS/Rv2252/BmrU family lipid kinase"/>
    <property type="match status" value="1"/>
</dbReference>
<accession>A0A2W0HI07</accession>
<evidence type="ECO:0000256" key="5">
    <source>
        <dbReference type="ARBA" id="ARBA00022723"/>
    </source>
</evidence>
<dbReference type="GO" id="GO:0016301">
    <property type="term" value="F:kinase activity"/>
    <property type="evidence" value="ECO:0007669"/>
    <property type="project" value="UniProtKB-KW"/>
</dbReference>
<dbReference type="Proteomes" id="UP000248066">
    <property type="component" value="Unassembled WGS sequence"/>
</dbReference>
<keyword evidence="4" id="KW-0808">Transferase</keyword>
<evidence type="ECO:0000256" key="1">
    <source>
        <dbReference type="ARBA" id="ARBA00001946"/>
    </source>
</evidence>
<keyword evidence="15" id="KW-1185">Reference proteome</keyword>
<dbReference type="InterPro" id="IPR001206">
    <property type="entry name" value="Diacylglycerol_kinase_cat_dom"/>
</dbReference>
<evidence type="ECO:0000256" key="2">
    <source>
        <dbReference type="ARBA" id="ARBA00005983"/>
    </source>
</evidence>
<evidence type="ECO:0000256" key="8">
    <source>
        <dbReference type="ARBA" id="ARBA00022840"/>
    </source>
</evidence>
<dbReference type="Gene3D" id="3.40.50.10330">
    <property type="entry name" value="Probable inorganic polyphosphate/atp-NAD kinase, domain 1"/>
    <property type="match status" value="1"/>
</dbReference>
<dbReference type="SMART" id="SM00046">
    <property type="entry name" value="DAGKc"/>
    <property type="match status" value="1"/>
</dbReference>
<evidence type="ECO:0000256" key="9">
    <source>
        <dbReference type="ARBA" id="ARBA00022842"/>
    </source>
</evidence>
<dbReference type="PANTHER" id="PTHR12358:SF106">
    <property type="entry name" value="LIPID KINASE YEGS"/>
    <property type="match status" value="1"/>
</dbReference>
<keyword evidence="10" id="KW-0443">Lipid metabolism</keyword>
<dbReference type="AlphaFoldDB" id="A0A2W0HI07"/>
<evidence type="ECO:0000256" key="3">
    <source>
        <dbReference type="ARBA" id="ARBA00022516"/>
    </source>
</evidence>
<keyword evidence="9" id="KW-0460">Magnesium</keyword>
<keyword evidence="6" id="KW-0547">Nucleotide-binding</keyword>
<dbReference type="InterPro" id="IPR017438">
    <property type="entry name" value="ATP-NAD_kinase_N"/>
</dbReference>
<dbReference type="InterPro" id="IPR016064">
    <property type="entry name" value="NAD/diacylglycerol_kinase_sf"/>
</dbReference>
<dbReference type="PROSITE" id="PS50146">
    <property type="entry name" value="DAGK"/>
    <property type="match status" value="1"/>
</dbReference>
<evidence type="ECO:0000256" key="7">
    <source>
        <dbReference type="ARBA" id="ARBA00022777"/>
    </source>
</evidence>
<evidence type="ECO:0000256" key="4">
    <source>
        <dbReference type="ARBA" id="ARBA00022679"/>
    </source>
</evidence>
<dbReference type="PANTHER" id="PTHR12358">
    <property type="entry name" value="SPHINGOSINE KINASE"/>
    <property type="match status" value="1"/>
</dbReference>